<dbReference type="PANTHER" id="PTHR21363:SF0">
    <property type="entry name" value="PREPHENATE DEHYDROGENASE [NADP(+)]"/>
    <property type="match status" value="1"/>
</dbReference>
<dbReference type="Gene3D" id="3.40.50.720">
    <property type="entry name" value="NAD(P)-binding Rossmann-like Domain"/>
    <property type="match status" value="1"/>
</dbReference>
<gene>
    <name evidence="3" type="ORF">F3W81_08530</name>
</gene>
<name>A0A7L9WLP8_9RHOB</name>
<reference evidence="3 4" key="1">
    <citation type="submission" date="2019-10" db="EMBL/GenBank/DDBJ databases">
        <title>Pseudopuniceibacterium sp. HQ09 islated from Antarctica.</title>
        <authorList>
            <person name="Liao L."/>
            <person name="Su S."/>
            <person name="Chen B."/>
            <person name="Yu Y."/>
        </authorList>
    </citation>
    <scope>NUCLEOTIDE SEQUENCE [LARGE SCALE GENOMIC DNA]</scope>
    <source>
        <strain evidence="3 4">HQ09</strain>
    </source>
</reference>
<keyword evidence="4" id="KW-1185">Reference proteome</keyword>
<dbReference type="KEGG" id="pshq:F3W81_08530"/>
<dbReference type="RefSeq" id="WP_193083171.1">
    <property type="nucleotide sequence ID" value="NZ_CP045201.1"/>
</dbReference>
<dbReference type="AlphaFoldDB" id="A0A7L9WLP8"/>
<dbReference type="GO" id="GO:0070403">
    <property type="term" value="F:NAD+ binding"/>
    <property type="evidence" value="ECO:0007669"/>
    <property type="project" value="InterPro"/>
</dbReference>
<dbReference type="GO" id="GO:0006571">
    <property type="term" value="P:tyrosine biosynthetic process"/>
    <property type="evidence" value="ECO:0007669"/>
    <property type="project" value="InterPro"/>
</dbReference>
<evidence type="ECO:0000259" key="2">
    <source>
        <dbReference type="PROSITE" id="PS51176"/>
    </source>
</evidence>
<evidence type="ECO:0000313" key="3">
    <source>
        <dbReference type="EMBL" id="QOL80853.1"/>
    </source>
</evidence>
<dbReference type="PANTHER" id="PTHR21363">
    <property type="entry name" value="PREPHENATE DEHYDROGENASE"/>
    <property type="match status" value="1"/>
</dbReference>
<dbReference type="InterPro" id="IPR036291">
    <property type="entry name" value="NAD(P)-bd_dom_sf"/>
</dbReference>
<dbReference type="InterPro" id="IPR046826">
    <property type="entry name" value="PDH_N"/>
</dbReference>
<dbReference type="Proteomes" id="UP000594118">
    <property type="component" value="Chromosome"/>
</dbReference>
<dbReference type="GO" id="GO:0004665">
    <property type="term" value="F:prephenate dehydrogenase (NADP+) activity"/>
    <property type="evidence" value="ECO:0007669"/>
    <property type="project" value="InterPro"/>
</dbReference>
<dbReference type="InterPro" id="IPR003099">
    <property type="entry name" value="Prephen_DH"/>
</dbReference>
<dbReference type="PROSITE" id="PS51176">
    <property type="entry name" value="PDH_ADH"/>
    <property type="match status" value="1"/>
</dbReference>
<keyword evidence="1" id="KW-0560">Oxidoreductase</keyword>
<protein>
    <submittedName>
        <fullName evidence="3">Prephenate dehydrogenase/arogenate dehydrogenase family protein</fullName>
    </submittedName>
</protein>
<organism evidence="3 4">
    <name type="scientific">Pseudooceanicola spongiae</name>
    <dbReference type="NCBI Taxonomy" id="2613965"/>
    <lineage>
        <taxon>Bacteria</taxon>
        <taxon>Pseudomonadati</taxon>
        <taxon>Pseudomonadota</taxon>
        <taxon>Alphaproteobacteria</taxon>
        <taxon>Rhodobacterales</taxon>
        <taxon>Paracoccaceae</taxon>
        <taxon>Pseudooceanicola</taxon>
    </lineage>
</organism>
<dbReference type="Pfam" id="PF02153">
    <property type="entry name" value="PDH_N"/>
    <property type="match status" value="1"/>
</dbReference>
<dbReference type="InterPro" id="IPR050812">
    <property type="entry name" value="Preph/Arog_dehydrog"/>
</dbReference>
<sequence length="244" mass="26551">MLSHSTSVTIVGFGAFGRMIAAHLALHCAVSVYDRGLPPGQTPAQVRFLTGPQEICGDIVILAVPVQAVAECLREIAPHLRAGQMVVDVCSIKEEPARLMQAMLPEGVEILATHPMFGPASGRMGVAGLQIVLCPLQGKGWRRLAVFLRRGLKLDVIVTTPEEHDRQAAMSQGLIHLLAHAVQTWGERPTIRTKSYDLFAEALAMVRDDAPEVFEAITQRNSHVATLREHLLQTMGPRPLAPLE</sequence>
<feature type="domain" description="Prephenate/arogenate dehydrogenase" evidence="2">
    <location>
        <begin position="6"/>
        <end position="244"/>
    </location>
</feature>
<evidence type="ECO:0000256" key="1">
    <source>
        <dbReference type="ARBA" id="ARBA00023002"/>
    </source>
</evidence>
<dbReference type="GO" id="GO:0008977">
    <property type="term" value="F:prephenate dehydrogenase (NAD+) activity"/>
    <property type="evidence" value="ECO:0007669"/>
    <property type="project" value="InterPro"/>
</dbReference>
<dbReference type="SUPFAM" id="SSF51735">
    <property type="entry name" value="NAD(P)-binding Rossmann-fold domains"/>
    <property type="match status" value="1"/>
</dbReference>
<proteinExistence type="predicted"/>
<accession>A0A7L9WLP8</accession>
<evidence type="ECO:0000313" key="4">
    <source>
        <dbReference type="Proteomes" id="UP000594118"/>
    </source>
</evidence>
<dbReference type="EMBL" id="CP045201">
    <property type="protein sequence ID" value="QOL80853.1"/>
    <property type="molecule type" value="Genomic_DNA"/>
</dbReference>